<feature type="region of interest" description="Disordered" evidence="1">
    <location>
        <begin position="306"/>
        <end position="349"/>
    </location>
</feature>
<feature type="region of interest" description="Disordered" evidence="1">
    <location>
        <begin position="102"/>
        <end position="155"/>
    </location>
</feature>
<feature type="compositionally biased region" description="Pro residues" evidence="1">
    <location>
        <begin position="306"/>
        <end position="317"/>
    </location>
</feature>
<dbReference type="Proteomes" id="UP000305948">
    <property type="component" value="Unassembled WGS sequence"/>
</dbReference>
<keyword evidence="3" id="KW-1185">Reference proteome</keyword>
<proteinExistence type="predicted"/>
<dbReference type="OrthoDB" id="3237250at2759"/>
<name>A0A5C3ND78_9AGAM</name>
<evidence type="ECO:0000256" key="1">
    <source>
        <dbReference type="SAM" id="MobiDB-lite"/>
    </source>
</evidence>
<protein>
    <submittedName>
        <fullName evidence="2">Uncharacterized protein</fullName>
    </submittedName>
</protein>
<evidence type="ECO:0000313" key="3">
    <source>
        <dbReference type="Proteomes" id="UP000305948"/>
    </source>
</evidence>
<accession>A0A5C3ND78</accession>
<organism evidence="2 3">
    <name type="scientific">Heliocybe sulcata</name>
    <dbReference type="NCBI Taxonomy" id="5364"/>
    <lineage>
        <taxon>Eukaryota</taxon>
        <taxon>Fungi</taxon>
        <taxon>Dikarya</taxon>
        <taxon>Basidiomycota</taxon>
        <taxon>Agaricomycotina</taxon>
        <taxon>Agaricomycetes</taxon>
        <taxon>Gloeophyllales</taxon>
        <taxon>Gloeophyllaceae</taxon>
        <taxon>Heliocybe</taxon>
    </lineage>
</organism>
<gene>
    <name evidence="2" type="ORF">OE88DRAFT_1642918</name>
</gene>
<reference evidence="2 3" key="1">
    <citation type="journal article" date="2019" name="Nat. Ecol. Evol.">
        <title>Megaphylogeny resolves global patterns of mushroom evolution.</title>
        <authorList>
            <person name="Varga T."/>
            <person name="Krizsan K."/>
            <person name="Foldi C."/>
            <person name="Dima B."/>
            <person name="Sanchez-Garcia M."/>
            <person name="Sanchez-Ramirez S."/>
            <person name="Szollosi G.J."/>
            <person name="Szarkandi J.G."/>
            <person name="Papp V."/>
            <person name="Albert L."/>
            <person name="Andreopoulos W."/>
            <person name="Angelini C."/>
            <person name="Antonin V."/>
            <person name="Barry K.W."/>
            <person name="Bougher N.L."/>
            <person name="Buchanan P."/>
            <person name="Buyck B."/>
            <person name="Bense V."/>
            <person name="Catcheside P."/>
            <person name="Chovatia M."/>
            <person name="Cooper J."/>
            <person name="Damon W."/>
            <person name="Desjardin D."/>
            <person name="Finy P."/>
            <person name="Geml J."/>
            <person name="Haridas S."/>
            <person name="Hughes K."/>
            <person name="Justo A."/>
            <person name="Karasinski D."/>
            <person name="Kautmanova I."/>
            <person name="Kiss B."/>
            <person name="Kocsube S."/>
            <person name="Kotiranta H."/>
            <person name="LaButti K.M."/>
            <person name="Lechner B.E."/>
            <person name="Liimatainen K."/>
            <person name="Lipzen A."/>
            <person name="Lukacs Z."/>
            <person name="Mihaltcheva S."/>
            <person name="Morgado L.N."/>
            <person name="Niskanen T."/>
            <person name="Noordeloos M.E."/>
            <person name="Ohm R.A."/>
            <person name="Ortiz-Santana B."/>
            <person name="Ovrebo C."/>
            <person name="Racz N."/>
            <person name="Riley R."/>
            <person name="Savchenko A."/>
            <person name="Shiryaev A."/>
            <person name="Soop K."/>
            <person name="Spirin V."/>
            <person name="Szebenyi C."/>
            <person name="Tomsovsky M."/>
            <person name="Tulloss R.E."/>
            <person name="Uehling J."/>
            <person name="Grigoriev I.V."/>
            <person name="Vagvolgyi C."/>
            <person name="Papp T."/>
            <person name="Martin F.M."/>
            <person name="Miettinen O."/>
            <person name="Hibbett D.S."/>
            <person name="Nagy L.G."/>
        </authorList>
    </citation>
    <scope>NUCLEOTIDE SEQUENCE [LARGE SCALE GENOMIC DNA]</scope>
    <source>
        <strain evidence="2 3">OMC1185</strain>
    </source>
</reference>
<dbReference type="EMBL" id="ML213506">
    <property type="protein sequence ID" value="TFK54386.1"/>
    <property type="molecule type" value="Genomic_DNA"/>
</dbReference>
<sequence>MDELHRLCFMAAPPPCCAGAAFNVRDKVSWFQDMMEMLLKCHVPIFFFWSGVARFQSTDWRSIAIPVYEPFFPSEAEVAPVLDAYLSRHPLPPRLQVLPWLHEDCPPPPSPSSSHPQIPPPRQRSLSPGAQMPPPRRRSLSPGAHLPLPVGPHREPVARHAEGTARLQLIPGSGGQHRGKTCQEFLARREARHKAIYAKASAEQMRTYRAREEAQRSFPCPGRKGAMVYKWSVVDKDRNIHQWCVVNQGNVSDMWGSIDHKYMVYDAVDNCWDCYQDLHLPQYTIDSYKDNREDEDDFGEGIMFMPPPTPPSAPLNAPPATTTLAPRAGPSTSQATTRSPPSWPSISQAASRPLPLQNTWLSTSQAASGPPPLQNAAIVPNAPVLMRNASHDDFLYSKACTVVGSLSPILSIDSLRTFTIPFVAPDLAAILHQGVCAGFASMGMPNNMREELRIIQHLPHAIPQGPRTKIKCILLIPVLLLHFIVLEL</sequence>
<feature type="compositionally biased region" description="Pro residues" evidence="1">
    <location>
        <begin position="106"/>
        <end position="122"/>
    </location>
</feature>
<evidence type="ECO:0000313" key="2">
    <source>
        <dbReference type="EMBL" id="TFK54386.1"/>
    </source>
</evidence>
<feature type="compositionally biased region" description="Polar residues" evidence="1">
    <location>
        <begin position="330"/>
        <end position="349"/>
    </location>
</feature>
<dbReference type="AlphaFoldDB" id="A0A5C3ND78"/>